<protein>
    <recommendedName>
        <fullName evidence="3">BHLH domain-containing protein</fullName>
    </recommendedName>
</protein>
<evidence type="ECO:0000256" key="2">
    <source>
        <dbReference type="SAM" id="MobiDB-lite"/>
    </source>
</evidence>
<feature type="region of interest" description="Disordered" evidence="2">
    <location>
        <begin position="239"/>
        <end position="258"/>
    </location>
</feature>
<dbReference type="GO" id="GO:0046983">
    <property type="term" value="F:protein dimerization activity"/>
    <property type="evidence" value="ECO:0007669"/>
    <property type="project" value="InterPro"/>
</dbReference>
<feature type="compositionally biased region" description="Low complexity" evidence="2">
    <location>
        <begin position="583"/>
        <end position="605"/>
    </location>
</feature>
<dbReference type="InterPro" id="IPR036638">
    <property type="entry name" value="HLH_DNA-bd_sf"/>
</dbReference>
<evidence type="ECO:0000256" key="1">
    <source>
        <dbReference type="SAM" id="Coils"/>
    </source>
</evidence>
<organism evidence="4 5">
    <name type="scientific">Ephemerocybe angulata</name>
    <dbReference type="NCBI Taxonomy" id="980116"/>
    <lineage>
        <taxon>Eukaryota</taxon>
        <taxon>Fungi</taxon>
        <taxon>Dikarya</taxon>
        <taxon>Basidiomycota</taxon>
        <taxon>Agaricomycotina</taxon>
        <taxon>Agaricomycetes</taxon>
        <taxon>Agaricomycetidae</taxon>
        <taxon>Agaricales</taxon>
        <taxon>Agaricineae</taxon>
        <taxon>Psathyrellaceae</taxon>
        <taxon>Ephemerocybe</taxon>
    </lineage>
</organism>
<feature type="compositionally biased region" description="Gly residues" evidence="2">
    <location>
        <begin position="135"/>
        <end position="146"/>
    </location>
</feature>
<dbReference type="SUPFAM" id="SSF47459">
    <property type="entry name" value="HLH, helix-loop-helix DNA-binding domain"/>
    <property type="match status" value="1"/>
</dbReference>
<dbReference type="OrthoDB" id="5344169at2759"/>
<feature type="compositionally biased region" description="Polar residues" evidence="2">
    <location>
        <begin position="63"/>
        <end position="85"/>
    </location>
</feature>
<proteinExistence type="predicted"/>
<accession>A0A8H5BX94</accession>
<dbReference type="SMART" id="SM00353">
    <property type="entry name" value="HLH"/>
    <property type="match status" value="1"/>
</dbReference>
<gene>
    <name evidence="4" type="ORF">D9611_010414</name>
</gene>
<feature type="region of interest" description="Disordered" evidence="2">
    <location>
        <begin position="118"/>
        <end position="185"/>
    </location>
</feature>
<feature type="coiled-coil region" evidence="1">
    <location>
        <begin position="725"/>
        <end position="759"/>
    </location>
</feature>
<feature type="compositionally biased region" description="Polar residues" evidence="2">
    <location>
        <begin position="168"/>
        <end position="185"/>
    </location>
</feature>
<name>A0A8H5BX94_9AGAR</name>
<dbReference type="Proteomes" id="UP000541558">
    <property type="component" value="Unassembled WGS sequence"/>
</dbReference>
<feature type="region of interest" description="Disordered" evidence="2">
    <location>
        <begin position="33"/>
        <end position="101"/>
    </location>
</feature>
<feature type="domain" description="BHLH" evidence="3">
    <location>
        <begin position="631"/>
        <end position="728"/>
    </location>
</feature>
<feature type="compositionally biased region" description="Gly residues" evidence="2">
    <location>
        <begin position="456"/>
        <end position="470"/>
    </location>
</feature>
<dbReference type="AlphaFoldDB" id="A0A8H5BX94"/>
<dbReference type="Gene3D" id="4.10.280.10">
    <property type="entry name" value="Helix-loop-helix DNA-binding domain"/>
    <property type="match status" value="1"/>
</dbReference>
<comment type="caution">
    <text evidence="4">The sequence shown here is derived from an EMBL/GenBank/DDBJ whole genome shotgun (WGS) entry which is preliminary data.</text>
</comment>
<feature type="compositionally biased region" description="Acidic residues" evidence="2">
    <location>
        <begin position="776"/>
        <end position="791"/>
    </location>
</feature>
<keyword evidence="5" id="KW-1185">Reference proteome</keyword>
<dbReference type="PROSITE" id="PS50888">
    <property type="entry name" value="BHLH"/>
    <property type="match status" value="1"/>
</dbReference>
<dbReference type="Pfam" id="PF00010">
    <property type="entry name" value="HLH"/>
    <property type="match status" value="1"/>
</dbReference>
<feature type="compositionally biased region" description="Pro residues" evidence="2">
    <location>
        <begin position="688"/>
        <end position="700"/>
    </location>
</feature>
<feature type="compositionally biased region" description="Low complexity" evidence="2">
    <location>
        <begin position="39"/>
        <end position="53"/>
    </location>
</feature>
<dbReference type="EMBL" id="JAACJK010000117">
    <property type="protein sequence ID" value="KAF5330052.1"/>
    <property type="molecule type" value="Genomic_DNA"/>
</dbReference>
<sequence>MMDMQTSAQHQQQDFLSSLFPGDEARHGDMYHISTRNQGGRSNGSPASSSSSGLHDTHGGGSSTLMDSSNIRRSSNAVHNTNPGGNTMYPPSSPIQPQSPNTQLTMQLLGSLMQMQGLDNSFPMSSQQPSTGYGNHAGGTGSGGMNYGEQSFGASTGMGNMGGGSGRVDNNLNSPSGNTGFPTPANNALLEQQIKLQQLQQLQQLQNQIFQQQIALISGQSPTTSPAGAFEQQSLQQRMPNNTTSPNFTGLPTPGPSNELRPQQPQLDFDHFSQQLPSPMSSHSHHTLPFAHQSNDYMHRGANSAPEHLAFHVRTGPTPSPHFTGGHRPEVHDLDISPLTSPWLGAAYGGGARDSEGSHDQSLLRPQDQRLQSNKRGAPPNGEDSSHSRKKHSSGMSSAAEGAGGSGGGMSMNASSSARRPYHKGSKSTTSTPLLRGSRSRSKSGAGNAFATSPLVGGGSGHNVDGGRGGSLVSSGHSLPSVPVDSPSPVDLSMPPPPAPATAAPDPSRASDSNLPAGFGGEEGAGASSMGSGPQLTPLTPGVVMKLGPFSSSTSSSTATAAPMQATATKTVKTRSKSDAAGKKAAAGASSSTHAHAHAGAGLKHILPAGGPSGQNASTAGPSPTEPTGPVKKVSHKDAEQKRRDSQKTAYDELRRLLPPITFEDEQDEQGPHAVLPKKKDEIIPVRGPLPPGALPPRGPPKAGGEGPNKGVSKLQLLICGNQYIRTLKGRVERRDGEIAKLRREVGRLRRKAGGLEGRLERMRVSGVDDGIGMDVDGEEINEEEEEDEDGEIDLEWDLDAVEGMGVHIGLAGVYDDEGEE</sequence>
<reference evidence="4 5" key="1">
    <citation type="journal article" date="2020" name="ISME J.">
        <title>Uncovering the hidden diversity of litter-decomposition mechanisms in mushroom-forming fungi.</title>
        <authorList>
            <person name="Floudas D."/>
            <person name="Bentzer J."/>
            <person name="Ahren D."/>
            <person name="Johansson T."/>
            <person name="Persson P."/>
            <person name="Tunlid A."/>
        </authorList>
    </citation>
    <scope>NUCLEOTIDE SEQUENCE [LARGE SCALE GENOMIC DNA]</scope>
    <source>
        <strain evidence="4 5">CBS 175.51</strain>
    </source>
</reference>
<feature type="compositionally biased region" description="Polar residues" evidence="2">
    <location>
        <begin position="122"/>
        <end position="133"/>
    </location>
</feature>
<evidence type="ECO:0000313" key="4">
    <source>
        <dbReference type="EMBL" id="KAF5330052.1"/>
    </source>
</evidence>
<feature type="region of interest" description="Disordered" evidence="2">
    <location>
        <begin position="316"/>
        <end position="711"/>
    </location>
</feature>
<evidence type="ECO:0000259" key="3">
    <source>
        <dbReference type="PROSITE" id="PS50888"/>
    </source>
</evidence>
<feature type="compositionally biased region" description="Basic and acidic residues" evidence="2">
    <location>
        <begin position="636"/>
        <end position="656"/>
    </location>
</feature>
<feature type="compositionally biased region" description="Low complexity" evidence="2">
    <location>
        <begin position="501"/>
        <end position="513"/>
    </location>
</feature>
<feature type="compositionally biased region" description="Polar residues" evidence="2">
    <location>
        <begin position="239"/>
        <end position="250"/>
    </location>
</feature>
<feature type="region of interest" description="Disordered" evidence="2">
    <location>
        <begin position="769"/>
        <end position="791"/>
    </location>
</feature>
<dbReference type="InterPro" id="IPR011598">
    <property type="entry name" value="bHLH_dom"/>
</dbReference>
<feature type="compositionally biased region" description="Low complexity" evidence="2">
    <location>
        <begin position="478"/>
        <end position="493"/>
    </location>
</feature>
<keyword evidence="1" id="KW-0175">Coiled coil</keyword>
<evidence type="ECO:0000313" key="5">
    <source>
        <dbReference type="Proteomes" id="UP000541558"/>
    </source>
</evidence>
<feature type="compositionally biased region" description="Low complexity" evidence="2">
    <location>
        <begin position="551"/>
        <end position="571"/>
    </location>
</feature>